<dbReference type="SUPFAM" id="SSF52540">
    <property type="entry name" value="P-loop containing nucleoside triphosphate hydrolases"/>
    <property type="match status" value="1"/>
</dbReference>
<feature type="domain" description="CobQ/CobB/MinD/ParA nucleotide binding" evidence="1">
    <location>
        <begin position="6"/>
        <end position="217"/>
    </location>
</feature>
<name>A0A401YZ42_9ACTN</name>
<reference evidence="2 3" key="1">
    <citation type="submission" date="2018-12" db="EMBL/GenBank/DDBJ databases">
        <title>Draft genome sequence of Embleya hyalina NBRC 13850T.</title>
        <authorList>
            <person name="Komaki H."/>
            <person name="Hosoyama A."/>
            <person name="Kimura A."/>
            <person name="Ichikawa N."/>
            <person name="Tamura T."/>
        </authorList>
    </citation>
    <scope>NUCLEOTIDE SEQUENCE [LARGE SCALE GENOMIC DNA]</scope>
    <source>
        <strain evidence="2 3">NBRC 13850</strain>
    </source>
</reference>
<dbReference type="InterPro" id="IPR050678">
    <property type="entry name" value="DNA_Partitioning_ATPase"/>
</dbReference>
<evidence type="ECO:0000313" key="3">
    <source>
        <dbReference type="Proteomes" id="UP000286931"/>
    </source>
</evidence>
<dbReference type="CDD" id="cd02042">
    <property type="entry name" value="ParAB_family"/>
    <property type="match status" value="1"/>
</dbReference>
<accession>A0A401YZ42</accession>
<gene>
    <name evidence="2" type="primary">soj</name>
    <name evidence="2" type="ORF">EHYA_07487</name>
</gene>
<evidence type="ECO:0000259" key="1">
    <source>
        <dbReference type="Pfam" id="PF01656"/>
    </source>
</evidence>
<dbReference type="PANTHER" id="PTHR13696">
    <property type="entry name" value="P-LOOP CONTAINING NUCLEOSIDE TRIPHOSPHATE HYDROLASE"/>
    <property type="match status" value="1"/>
</dbReference>
<dbReference type="OrthoDB" id="3173068at2"/>
<protein>
    <submittedName>
        <fullName evidence="2">Chromosome-partitioning ATPase Soj</fullName>
    </submittedName>
</protein>
<comment type="caution">
    <text evidence="2">The sequence shown here is derived from an EMBL/GenBank/DDBJ whole genome shotgun (WGS) entry which is preliminary data.</text>
</comment>
<keyword evidence="3" id="KW-1185">Reference proteome</keyword>
<dbReference type="EMBL" id="BIFH01000034">
    <property type="protein sequence ID" value="GCD99765.1"/>
    <property type="molecule type" value="Genomic_DNA"/>
</dbReference>
<dbReference type="Proteomes" id="UP000286931">
    <property type="component" value="Unassembled WGS sequence"/>
</dbReference>
<sequence length="246" mass="27035">MARIHVVANQKGGVGKSTAAVNLAAVTADVHKPRKDGSRSVLVVSCDPQGSAPWWADRVGDELPFHFAEAFDADAILGLRHSTDYDDIFIDTPGWFPPANPKHPERPWGTTETADILEAVFEVADQVIVPIECEPLCYIPTTNTVEFAIAPRGLPYTVFVNNWEVRDGFADRDGTIEFVDAQGWNRAETVVRHYKVHARAAADGVVVTQYPKNRVSLEAAQDFYRLAMELGLGAKPRATHTKTKAV</sequence>
<dbReference type="AlphaFoldDB" id="A0A401YZ42"/>
<dbReference type="Pfam" id="PF01656">
    <property type="entry name" value="CbiA"/>
    <property type="match status" value="1"/>
</dbReference>
<dbReference type="PANTHER" id="PTHR13696:SF99">
    <property type="entry name" value="COBYRINIC ACID AC-DIAMIDE SYNTHASE"/>
    <property type="match status" value="1"/>
</dbReference>
<dbReference type="InterPro" id="IPR002586">
    <property type="entry name" value="CobQ/CobB/MinD/ParA_Nub-bd_dom"/>
</dbReference>
<dbReference type="Gene3D" id="3.40.50.300">
    <property type="entry name" value="P-loop containing nucleotide triphosphate hydrolases"/>
    <property type="match status" value="1"/>
</dbReference>
<evidence type="ECO:0000313" key="2">
    <source>
        <dbReference type="EMBL" id="GCD99765.1"/>
    </source>
</evidence>
<proteinExistence type="predicted"/>
<organism evidence="2 3">
    <name type="scientific">Embleya hyalina</name>
    <dbReference type="NCBI Taxonomy" id="516124"/>
    <lineage>
        <taxon>Bacteria</taxon>
        <taxon>Bacillati</taxon>
        <taxon>Actinomycetota</taxon>
        <taxon>Actinomycetes</taxon>
        <taxon>Kitasatosporales</taxon>
        <taxon>Streptomycetaceae</taxon>
        <taxon>Embleya</taxon>
    </lineage>
</organism>
<dbReference type="InterPro" id="IPR027417">
    <property type="entry name" value="P-loop_NTPase"/>
</dbReference>